<dbReference type="GO" id="GO:0047372">
    <property type="term" value="F:monoacylglycerol lipase activity"/>
    <property type="evidence" value="ECO:0007669"/>
    <property type="project" value="TreeGrafter"/>
</dbReference>
<dbReference type="PANTHER" id="PTHR43798">
    <property type="entry name" value="MONOACYLGLYCEROL LIPASE"/>
    <property type="match status" value="1"/>
</dbReference>
<dbReference type="SUPFAM" id="SSF53474">
    <property type="entry name" value="alpha/beta-Hydrolases"/>
    <property type="match status" value="1"/>
</dbReference>
<dbReference type="PRINTS" id="PR00111">
    <property type="entry name" value="ABHYDROLASE"/>
</dbReference>
<evidence type="ECO:0000313" key="2">
    <source>
        <dbReference type="EMBL" id="QEE26737.1"/>
    </source>
</evidence>
<dbReference type="InterPro" id="IPR000073">
    <property type="entry name" value="AB_hydrolase_1"/>
</dbReference>
<sequence length="321" mass="34831">MHRRDFLRLSSAAAAYATACPLFFGQISKNLSELSAADFHAARRFLTTSQGRISHLDLGKGPAALFLHGFPLNSFQWRGILPQLAKTHRCIAPDFLGLGYTEVAEGQEVTPRAQVAMLAELLDKLSIADVDIVANDSGGAVAQLFSVRYPHRVKSLLLTNCDTEPDSPPQAVAPVIELGRKGRFADEWLAPWVADKPLARSEIGLGGMCYANPQHPGDEAIDIYLAPLVSSEKRKKLTNAYAAALAPNPLAGISAKLKTSSIATRVLWGTGDTIFSQKSPEYFHATVGNSLGYRLVPGAKLFFPEEMPSLIVEEAEFVWSL</sequence>
<proteinExistence type="predicted"/>
<dbReference type="GO" id="GO:0046464">
    <property type="term" value="P:acylglycerol catabolic process"/>
    <property type="evidence" value="ECO:0007669"/>
    <property type="project" value="TreeGrafter"/>
</dbReference>
<evidence type="ECO:0000313" key="3">
    <source>
        <dbReference type="Proteomes" id="UP000321820"/>
    </source>
</evidence>
<dbReference type="AlphaFoldDB" id="A0A5B9E8Z3"/>
<dbReference type="Proteomes" id="UP000321820">
    <property type="component" value="Chromosome"/>
</dbReference>
<dbReference type="OrthoDB" id="9805423at2"/>
<name>A0A5B9E8Z3_9BACT</name>
<accession>A0A5B9E8Z3</accession>
<organism evidence="2 3">
    <name type="scientific">Terriglobus albidus</name>
    <dbReference type="NCBI Taxonomy" id="1592106"/>
    <lineage>
        <taxon>Bacteria</taxon>
        <taxon>Pseudomonadati</taxon>
        <taxon>Acidobacteriota</taxon>
        <taxon>Terriglobia</taxon>
        <taxon>Terriglobales</taxon>
        <taxon>Acidobacteriaceae</taxon>
        <taxon>Terriglobus</taxon>
    </lineage>
</organism>
<dbReference type="Pfam" id="PF00561">
    <property type="entry name" value="Abhydrolase_1"/>
    <property type="match status" value="1"/>
</dbReference>
<dbReference type="Gene3D" id="3.40.50.1820">
    <property type="entry name" value="alpha/beta hydrolase"/>
    <property type="match status" value="1"/>
</dbReference>
<protein>
    <submittedName>
        <fullName evidence="2">Alpha/beta hydrolase</fullName>
    </submittedName>
</protein>
<dbReference type="KEGG" id="talb:FTW19_01180"/>
<dbReference type="RefSeq" id="WP_147645875.1">
    <property type="nucleotide sequence ID" value="NZ_CP042806.1"/>
</dbReference>
<dbReference type="InterPro" id="IPR050266">
    <property type="entry name" value="AB_hydrolase_sf"/>
</dbReference>
<feature type="domain" description="AB hydrolase-1" evidence="1">
    <location>
        <begin position="65"/>
        <end position="221"/>
    </location>
</feature>
<reference evidence="2 3" key="1">
    <citation type="submission" date="2019-08" db="EMBL/GenBank/DDBJ databases">
        <title>Complete genome sequence of Terriglobus albidus strain ORNL.</title>
        <authorList>
            <person name="Podar M."/>
        </authorList>
    </citation>
    <scope>NUCLEOTIDE SEQUENCE [LARGE SCALE GENOMIC DNA]</scope>
    <source>
        <strain evidence="2 3">ORNL</strain>
    </source>
</reference>
<dbReference type="PANTHER" id="PTHR43798:SF33">
    <property type="entry name" value="HYDROLASE, PUTATIVE (AFU_ORTHOLOGUE AFUA_2G14860)-RELATED"/>
    <property type="match status" value="1"/>
</dbReference>
<dbReference type="GO" id="GO:0016020">
    <property type="term" value="C:membrane"/>
    <property type="evidence" value="ECO:0007669"/>
    <property type="project" value="TreeGrafter"/>
</dbReference>
<gene>
    <name evidence="2" type="ORF">FTW19_01180</name>
</gene>
<keyword evidence="2" id="KW-0378">Hydrolase</keyword>
<dbReference type="EMBL" id="CP042806">
    <property type="protein sequence ID" value="QEE26737.1"/>
    <property type="molecule type" value="Genomic_DNA"/>
</dbReference>
<evidence type="ECO:0000259" key="1">
    <source>
        <dbReference type="Pfam" id="PF00561"/>
    </source>
</evidence>
<keyword evidence="3" id="KW-1185">Reference proteome</keyword>
<dbReference type="InterPro" id="IPR029058">
    <property type="entry name" value="AB_hydrolase_fold"/>
</dbReference>